<name>A0AC61PJE8_9FIRM</name>
<dbReference type="Proteomes" id="UP000192328">
    <property type="component" value="Unassembled WGS sequence"/>
</dbReference>
<dbReference type="EMBL" id="FWXZ01000001">
    <property type="protein sequence ID" value="SMC42701.1"/>
    <property type="molecule type" value="Genomic_DNA"/>
</dbReference>
<reference evidence="1" key="1">
    <citation type="submission" date="2017-04" db="EMBL/GenBank/DDBJ databases">
        <authorList>
            <person name="Varghese N."/>
            <person name="Submissions S."/>
        </authorList>
    </citation>
    <scope>NUCLEOTIDE SEQUENCE</scope>
    <source>
        <strain evidence="1">WTE2008</strain>
    </source>
</reference>
<organism evidence="1 2">
    <name type="scientific">Aristaeella lactis</name>
    <dbReference type="NCBI Taxonomy" id="3046383"/>
    <lineage>
        <taxon>Bacteria</taxon>
        <taxon>Bacillati</taxon>
        <taxon>Bacillota</taxon>
        <taxon>Clostridia</taxon>
        <taxon>Eubacteriales</taxon>
        <taxon>Aristaeellaceae</taxon>
        <taxon>Aristaeella</taxon>
    </lineage>
</organism>
<proteinExistence type="predicted"/>
<evidence type="ECO:0000313" key="2">
    <source>
        <dbReference type="Proteomes" id="UP000192328"/>
    </source>
</evidence>
<gene>
    <name evidence="1" type="ORF">SAMN06297397_0880</name>
</gene>
<comment type="caution">
    <text evidence="1">The sequence shown here is derived from an EMBL/GenBank/DDBJ whole genome shotgun (WGS) entry which is preliminary data.</text>
</comment>
<protein>
    <submittedName>
        <fullName evidence="1">Glycosyl transferase family 2</fullName>
    </submittedName>
</protein>
<keyword evidence="2" id="KW-1185">Reference proteome</keyword>
<evidence type="ECO:0000313" key="1">
    <source>
        <dbReference type="EMBL" id="SMC42701.1"/>
    </source>
</evidence>
<sequence>MSLITVIIPVYKVKKEYLDCCIESIYKQDVNDIEIILVNDGSPDDSGIYCDEYAEKDDRIKVIHKDNGGSASARNVGIKNATGKWIMFIDADDWIENDLFQDFVALSPTDDVDIVIFPGYTEYINKTIPDPVVFEDKRIFATREEIDEIAIKTLSKAANIPNTASLTSVWGKFYRREFLHKNNLLLDEQMRYNEDVIFCLETYEKASKIIFLGKNYYHYREVSSSKTNKYRKNVEKEQELVLKRIKGFIETNKKGKGLLHAYYLRALISIQMCFFQKYYHPEYSDGHRRKTFIDFLSSSPYKETLDEISVEELKKSFKVKYLCFKKHLFFVLLIVQKVYKYKQKLEPYR</sequence>
<accession>A0AC61PJE8</accession>
<keyword evidence="1" id="KW-0808">Transferase</keyword>